<dbReference type="Proteomes" id="UP000288716">
    <property type="component" value="Unassembled WGS sequence"/>
</dbReference>
<comment type="caution">
    <text evidence="1">The sequence shown here is derived from an EMBL/GenBank/DDBJ whole genome shotgun (WGS) entry which is preliminary data.</text>
</comment>
<dbReference type="OrthoDB" id="6428517at2759"/>
<gene>
    <name evidence="1" type="ORF">B4U80_05150</name>
</gene>
<organism evidence="1 2">
    <name type="scientific">Leptotrombidium deliense</name>
    <dbReference type="NCBI Taxonomy" id="299467"/>
    <lineage>
        <taxon>Eukaryota</taxon>
        <taxon>Metazoa</taxon>
        <taxon>Ecdysozoa</taxon>
        <taxon>Arthropoda</taxon>
        <taxon>Chelicerata</taxon>
        <taxon>Arachnida</taxon>
        <taxon>Acari</taxon>
        <taxon>Acariformes</taxon>
        <taxon>Trombidiformes</taxon>
        <taxon>Prostigmata</taxon>
        <taxon>Anystina</taxon>
        <taxon>Parasitengona</taxon>
        <taxon>Trombiculoidea</taxon>
        <taxon>Trombiculidae</taxon>
        <taxon>Leptotrombidium</taxon>
    </lineage>
</organism>
<evidence type="ECO:0000313" key="2">
    <source>
        <dbReference type="Proteomes" id="UP000288716"/>
    </source>
</evidence>
<name>A0A443QU11_9ACAR</name>
<dbReference type="Pfam" id="PF00653">
    <property type="entry name" value="BIR"/>
    <property type="match status" value="1"/>
</dbReference>
<dbReference type="CDD" id="cd00022">
    <property type="entry name" value="BIR"/>
    <property type="match status" value="1"/>
</dbReference>
<accession>A0A443QU11</accession>
<dbReference type="PROSITE" id="PS50143">
    <property type="entry name" value="BIR_REPEAT_2"/>
    <property type="match status" value="1"/>
</dbReference>
<dbReference type="PANTHER" id="PTHR10044">
    <property type="entry name" value="INHIBITOR OF APOPTOSIS"/>
    <property type="match status" value="1"/>
</dbReference>
<dbReference type="SUPFAM" id="SSF57924">
    <property type="entry name" value="Inhibitor of apoptosis (IAP) repeat"/>
    <property type="match status" value="1"/>
</dbReference>
<dbReference type="AlphaFoldDB" id="A0A443QU11"/>
<protein>
    <submittedName>
        <fullName evidence="1">Baculoviral IAP repeat-containing protein 7-like isoform X1</fullName>
    </submittedName>
</protein>
<dbReference type="InterPro" id="IPR001370">
    <property type="entry name" value="BIR_rpt"/>
</dbReference>
<proteinExistence type="predicted"/>
<dbReference type="InterPro" id="IPR050784">
    <property type="entry name" value="IAP"/>
</dbReference>
<evidence type="ECO:0000313" key="1">
    <source>
        <dbReference type="EMBL" id="RWS06506.1"/>
    </source>
</evidence>
<dbReference type="VEuPathDB" id="VectorBase:LDEU014180"/>
<dbReference type="STRING" id="299467.A0A443QU11"/>
<reference evidence="1 2" key="1">
    <citation type="journal article" date="2018" name="Gigascience">
        <title>Genomes of trombidid mites reveal novel predicted allergens and laterally-transferred genes associated with secondary metabolism.</title>
        <authorList>
            <person name="Dong X."/>
            <person name="Chaisiri K."/>
            <person name="Xia D."/>
            <person name="Armstrong S.D."/>
            <person name="Fang Y."/>
            <person name="Donnelly M.J."/>
            <person name="Kadowaki T."/>
            <person name="McGarry J.W."/>
            <person name="Darby A.C."/>
            <person name="Makepeace B.L."/>
        </authorList>
    </citation>
    <scope>NUCLEOTIDE SEQUENCE [LARGE SCALE GENOMIC DNA]</scope>
    <source>
        <strain evidence="1">UoL-UT</strain>
    </source>
</reference>
<dbReference type="GO" id="GO:0005634">
    <property type="term" value="C:nucleus"/>
    <property type="evidence" value="ECO:0007669"/>
    <property type="project" value="TreeGrafter"/>
</dbReference>
<keyword evidence="2" id="KW-1185">Reference proteome</keyword>
<sequence length="142" mass="16555">MQFKLFIGPLFTAFESYESRLNSFQYWPLPTWIKPETLANAGFFYTGIADCVKCYYCMGQLCFWQPDDDPWIKHAQWYPACGFVMSRKGYASVEACSQTERISSASSEDEVAHNSMTSEIATKESASSKIDYRRQHYRKFWL</sequence>
<dbReference type="EMBL" id="NCKV01052001">
    <property type="protein sequence ID" value="RWS06506.1"/>
    <property type="molecule type" value="Genomic_DNA"/>
</dbReference>
<dbReference type="PANTHER" id="PTHR10044:SF139">
    <property type="entry name" value="DEATH-ASSOCIATED INHIBITOR OF APOPTOSIS 2"/>
    <property type="match status" value="1"/>
</dbReference>
<dbReference type="PROSITE" id="PS01282">
    <property type="entry name" value="BIR_REPEAT_1"/>
    <property type="match status" value="1"/>
</dbReference>
<dbReference type="GO" id="GO:0005737">
    <property type="term" value="C:cytoplasm"/>
    <property type="evidence" value="ECO:0007669"/>
    <property type="project" value="TreeGrafter"/>
</dbReference>
<dbReference type="SMART" id="SM00238">
    <property type="entry name" value="BIR"/>
    <property type="match status" value="1"/>
</dbReference>
<dbReference type="Gene3D" id="1.10.1170.10">
    <property type="entry name" value="Inhibitor Of Apoptosis Protein (2mihbC-IAP-1), Chain A"/>
    <property type="match status" value="1"/>
</dbReference>